<dbReference type="FunFam" id="1.10.575.10:FF:000002">
    <property type="entry name" value="Endonuclease 2"/>
    <property type="match status" value="1"/>
</dbReference>
<dbReference type="Gene3D" id="1.10.575.10">
    <property type="entry name" value="P1 Nuclease"/>
    <property type="match status" value="2"/>
</dbReference>
<comment type="caution">
    <text evidence="11">The sequence shown here is derived from an EMBL/GenBank/DDBJ whole genome shotgun (WGS) entry which is preliminary data.</text>
</comment>
<keyword evidence="12" id="KW-1185">Reference proteome</keyword>
<protein>
    <recommendedName>
        <fullName evidence="3">Aspergillus nuclease S1</fullName>
        <ecNumber evidence="3">3.1.30.1</ecNumber>
    </recommendedName>
</protein>
<evidence type="ECO:0000256" key="6">
    <source>
        <dbReference type="ARBA" id="ARBA00022729"/>
    </source>
</evidence>
<evidence type="ECO:0000256" key="8">
    <source>
        <dbReference type="ARBA" id="ARBA00022801"/>
    </source>
</evidence>
<dbReference type="PANTHER" id="PTHR33146:SF14">
    <property type="entry name" value="ENDONUCLEASE 1"/>
    <property type="match status" value="1"/>
</dbReference>
<dbReference type="PANTHER" id="PTHR33146">
    <property type="entry name" value="ENDONUCLEASE 4"/>
    <property type="match status" value="1"/>
</dbReference>
<dbReference type="GO" id="GO:0003676">
    <property type="term" value="F:nucleic acid binding"/>
    <property type="evidence" value="ECO:0007669"/>
    <property type="project" value="InterPro"/>
</dbReference>
<sequence length="431" mass="50132">MTAVKMLLPEYANGDLAAVCSWADEIHHSFRWHWTSPLHYIDTPDFKCNYNYCRDCHDFARRKDRCVAGAIYNYSAQLSAYQYPHSEHQYNLTEALLFLSHFMGDIHQPLHVGFTGDEGGNTIIVHWYRRKTNLHHVWDDMIMESALKKSYNSDLKMLVQSLQTNILMNTSSHACQLSRRDWLKVESGWRQPSTASSFPTIPFISRALADDMLGWLLTWSWSKEGHILTCRIAQDLLEPEAAEAVKNLLPDYVNGDLSALCTWPDQIRHWYKYRWTSSLHFIDTPDKACNFEYTRDCHDPRGAMDMCVAGAIRNFTMQLLHFREGTSDRRYNLTEALLFLSHFMGDVHQPMHVGFTSDEGGNTIQLHWFRHKSNLHHVWDREIILTALADSYRKDMDVFQEDLQSNFTTGTWSDDVSSWEDCNDLLSCPTK</sequence>
<keyword evidence="6" id="KW-0732">Signal</keyword>
<evidence type="ECO:0000256" key="5">
    <source>
        <dbReference type="ARBA" id="ARBA00022723"/>
    </source>
</evidence>
<evidence type="ECO:0000256" key="7">
    <source>
        <dbReference type="ARBA" id="ARBA00022759"/>
    </source>
</evidence>
<comment type="similarity">
    <text evidence="2">Belongs to the nuclease type I family.</text>
</comment>
<dbReference type="GO" id="GO:0000014">
    <property type="term" value="F:single-stranded DNA endodeoxyribonuclease activity"/>
    <property type="evidence" value="ECO:0007669"/>
    <property type="project" value="UniProtKB-ARBA"/>
</dbReference>
<accession>A0A8K0MZU8</accession>
<organism evidence="11 12">
    <name type="scientific">Cocos nucifera</name>
    <name type="common">Coconut palm</name>
    <dbReference type="NCBI Taxonomy" id="13894"/>
    <lineage>
        <taxon>Eukaryota</taxon>
        <taxon>Viridiplantae</taxon>
        <taxon>Streptophyta</taxon>
        <taxon>Embryophyta</taxon>
        <taxon>Tracheophyta</taxon>
        <taxon>Spermatophyta</taxon>
        <taxon>Magnoliopsida</taxon>
        <taxon>Liliopsida</taxon>
        <taxon>Arecaceae</taxon>
        <taxon>Arecoideae</taxon>
        <taxon>Cocoseae</taxon>
        <taxon>Attaleinae</taxon>
        <taxon>Cocos</taxon>
    </lineage>
</organism>
<keyword evidence="8" id="KW-0378">Hydrolase</keyword>
<comment type="catalytic activity">
    <reaction evidence="1">
        <text>Endonucleolytic cleavage to 5'-phosphomononucleotide and 5'-phosphooligonucleotide end-products.</text>
        <dbReference type="EC" id="3.1.30.1"/>
    </reaction>
</comment>
<name>A0A8K0MZU8_COCNU</name>
<evidence type="ECO:0000256" key="10">
    <source>
        <dbReference type="ARBA" id="ARBA00023180"/>
    </source>
</evidence>
<dbReference type="GO" id="GO:0046872">
    <property type="term" value="F:metal ion binding"/>
    <property type="evidence" value="ECO:0007669"/>
    <property type="project" value="UniProtKB-KW"/>
</dbReference>
<evidence type="ECO:0000256" key="1">
    <source>
        <dbReference type="ARBA" id="ARBA00000245"/>
    </source>
</evidence>
<dbReference type="GO" id="GO:0004521">
    <property type="term" value="F:RNA endonuclease activity"/>
    <property type="evidence" value="ECO:0007669"/>
    <property type="project" value="UniProtKB-ARBA"/>
</dbReference>
<dbReference type="InterPro" id="IPR003154">
    <property type="entry name" value="S1/P1nuclease"/>
</dbReference>
<gene>
    <name evidence="11" type="ORF">COCNU_04G007410</name>
</gene>
<reference evidence="11" key="1">
    <citation type="journal article" date="2017" name="Gigascience">
        <title>The genome draft of coconut (Cocos nucifera).</title>
        <authorList>
            <person name="Xiao Y."/>
            <person name="Xu P."/>
            <person name="Fan H."/>
            <person name="Baudouin L."/>
            <person name="Xia W."/>
            <person name="Bocs S."/>
            <person name="Xu J."/>
            <person name="Li Q."/>
            <person name="Guo A."/>
            <person name="Zhou L."/>
            <person name="Li J."/>
            <person name="Wu Y."/>
            <person name="Ma Z."/>
            <person name="Armero A."/>
            <person name="Issali A.E."/>
            <person name="Liu N."/>
            <person name="Peng M."/>
            <person name="Yang Y."/>
        </authorList>
    </citation>
    <scope>NUCLEOTIDE SEQUENCE</scope>
    <source>
        <tissue evidence="11">Spear leaf of Hainan Tall coconut</tissue>
    </source>
</reference>
<evidence type="ECO:0000313" key="12">
    <source>
        <dbReference type="Proteomes" id="UP000797356"/>
    </source>
</evidence>
<evidence type="ECO:0000256" key="9">
    <source>
        <dbReference type="ARBA" id="ARBA00023157"/>
    </source>
</evidence>
<dbReference type="SUPFAM" id="SSF48537">
    <property type="entry name" value="Phospholipase C/P1 nuclease"/>
    <property type="match status" value="2"/>
</dbReference>
<keyword evidence="4" id="KW-0540">Nuclease</keyword>
<dbReference type="CDD" id="cd11010">
    <property type="entry name" value="S1-P1_nuclease"/>
    <property type="match status" value="2"/>
</dbReference>
<dbReference type="Proteomes" id="UP000797356">
    <property type="component" value="Chromosome 4"/>
</dbReference>
<proteinExistence type="inferred from homology"/>
<dbReference type="GO" id="GO:0006308">
    <property type="term" value="P:DNA catabolic process"/>
    <property type="evidence" value="ECO:0007669"/>
    <property type="project" value="InterPro"/>
</dbReference>
<evidence type="ECO:0000256" key="3">
    <source>
        <dbReference type="ARBA" id="ARBA00012562"/>
    </source>
</evidence>
<keyword evidence="7" id="KW-0255">Endonuclease</keyword>
<dbReference type="Pfam" id="PF02265">
    <property type="entry name" value="S1-P1_nuclease"/>
    <property type="match status" value="2"/>
</dbReference>
<dbReference type="EC" id="3.1.30.1" evidence="3"/>
<dbReference type="EMBL" id="CM017875">
    <property type="protein sequence ID" value="KAG1338435.1"/>
    <property type="molecule type" value="Genomic_DNA"/>
</dbReference>
<keyword evidence="9" id="KW-1015">Disulfide bond</keyword>
<dbReference type="AlphaFoldDB" id="A0A8K0MZU8"/>
<evidence type="ECO:0000256" key="2">
    <source>
        <dbReference type="ARBA" id="ARBA00009547"/>
    </source>
</evidence>
<dbReference type="OrthoDB" id="441446at2759"/>
<dbReference type="InterPro" id="IPR008947">
    <property type="entry name" value="PLipase_C/P1_nuclease_dom_sf"/>
</dbReference>
<reference evidence="11" key="2">
    <citation type="submission" date="2019-07" db="EMBL/GenBank/DDBJ databases">
        <authorList>
            <person name="Yang Y."/>
            <person name="Bocs S."/>
            <person name="Baudouin L."/>
        </authorList>
    </citation>
    <scope>NUCLEOTIDE SEQUENCE</scope>
    <source>
        <tissue evidence="11">Spear leaf of Hainan Tall coconut</tissue>
    </source>
</reference>
<keyword evidence="5" id="KW-0479">Metal-binding</keyword>
<evidence type="ECO:0000313" key="11">
    <source>
        <dbReference type="EMBL" id="KAG1338435.1"/>
    </source>
</evidence>
<evidence type="ECO:0000256" key="4">
    <source>
        <dbReference type="ARBA" id="ARBA00022722"/>
    </source>
</evidence>
<keyword evidence="10" id="KW-0325">Glycoprotein</keyword>